<evidence type="ECO:0000256" key="11">
    <source>
        <dbReference type="PROSITE-ProRule" id="PRU01091"/>
    </source>
</evidence>
<dbReference type="FunFam" id="1.10.10.10:FF:000210">
    <property type="entry name" value="Winged-helix transcriptional response regulator KdpE"/>
    <property type="match status" value="1"/>
</dbReference>
<keyword evidence="6 11" id="KW-0238">DNA-binding</keyword>
<sequence>MAAARRGRGRARMAKVVERGETGRAARGFVVSEVRPEAEAPKPPPIKVLVVDDEPQIVRALRINLSVRGYEVITAGTGAAALRAAADKHPDVVILDLGLPDMDGIEVLGGLRGWTGAPVIVLSARTDSTDKVEALDAGADDYVTKPFGMDELLARLRAAVRRGATDGETSDPVVVTDSFTVDLTAKQVTKNGAAVHLTPTEWGMLEMLVRNKGKLVGRKELLREVWGPSYATETHYLRVYLAQLRRKLEDDPSRPKHLLTEAGMGYRFQV</sequence>
<feature type="DNA-binding region" description="OmpR/PhoB-type" evidence="11">
    <location>
        <begin position="171"/>
        <end position="270"/>
    </location>
</feature>
<comment type="subcellular location">
    <subcellularLocation>
        <location evidence="1">Cytoplasm</location>
    </subcellularLocation>
</comment>
<dbReference type="PANTHER" id="PTHR48111:SF50">
    <property type="entry name" value="KDP OPERON TRANSCRIPTIONAL REGULATORY PROTEIN KDPE"/>
    <property type="match status" value="1"/>
</dbReference>
<dbReference type="EMBL" id="VFPG01000001">
    <property type="protein sequence ID" value="TQM31386.1"/>
    <property type="molecule type" value="Genomic_DNA"/>
</dbReference>
<keyword evidence="15" id="KW-1185">Reference proteome</keyword>
<dbReference type="SUPFAM" id="SSF52172">
    <property type="entry name" value="CheY-like"/>
    <property type="match status" value="1"/>
</dbReference>
<evidence type="ECO:0000256" key="8">
    <source>
        <dbReference type="ARBA" id="ARBA00057085"/>
    </source>
</evidence>
<feature type="domain" description="Response regulatory" evidence="12">
    <location>
        <begin position="47"/>
        <end position="160"/>
    </location>
</feature>
<dbReference type="AlphaFoldDB" id="A0A543FCC0"/>
<comment type="caution">
    <text evidence="14">The sequence shown here is derived from an EMBL/GenBank/DDBJ whole genome shotgun (WGS) entry which is preliminary data.</text>
</comment>
<dbReference type="InterPro" id="IPR001789">
    <property type="entry name" value="Sig_transdc_resp-reg_receiver"/>
</dbReference>
<evidence type="ECO:0000256" key="9">
    <source>
        <dbReference type="ARBA" id="ARBA00074083"/>
    </source>
</evidence>
<keyword evidence="2" id="KW-0963">Cytoplasm</keyword>
<feature type="domain" description="OmpR/PhoB-type" evidence="13">
    <location>
        <begin position="171"/>
        <end position="270"/>
    </location>
</feature>
<keyword evidence="5" id="KW-0805">Transcription regulation</keyword>
<keyword evidence="3 10" id="KW-0597">Phosphoprotein</keyword>
<dbReference type="CDD" id="cd00383">
    <property type="entry name" value="trans_reg_C"/>
    <property type="match status" value="1"/>
</dbReference>
<evidence type="ECO:0000256" key="7">
    <source>
        <dbReference type="ARBA" id="ARBA00023163"/>
    </source>
</evidence>
<dbReference type="GO" id="GO:0032993">
    <property type="term" value="C:protein-DNA complex"/>
    <property type="evidence" value="ECO:0007669"/>
    <property type="project" value="TreeGrafter"/>
</dbReference>
<proteinExistence type="predicted"/>
<evidence type="ECO:0000259" key="12">
    <source>
        <dbReference type="PROSITE" id="PS50110"/>
    </source>
</evidence>
<organism evidence="14 15">
    <name type="scientific">Nocardia bhagyanarayanae</name>
    <dbReference type="NCBI Taxonomy" id="1215925"/>
    <lineage>
        <taxon>Bacteria</taxon>
        <taxon>Bacillati</taxon>
        <taxon>Actinomycetota</taxon>
        <taxon>Actinomycetes</taxon>
        <taxon>Mycobacteriales</taxon>
        <taxon>Nocardiaceae</taxon>
        <taxon>Nocardia</taxon>
    </lineage>
</organism>
<dbReference type="PROSITE" id="PS50110">
    <property type="entry name" value="RESPONSE_REGULATORY"/>
    <property type="match status" value="1"/>
</dbReference>
<dbReference type="Pfam" id="PF00486">
    <property type="entry name" value="Trans_reg_C"/>
    <property type="match status" value="1"/>
</dbReference>
<dbReference type="Pfam" id="PF00072">
    <property type="entry name" value="Response_reg"/>
    <property type="match status" value="1"/>
</dbReference>
<dbReference type="GO" id="GO:0000987">
    <property type="term" value="F:cis-regulatory region sequence-specific DNA binding"/>
    <property type="evidence" value="ECO:0007669"/>
    <property type="project" value="UniProtKB-ARBA"/>
</dbReference>
<dbReference type="SMART" id="SM00862">
    <property type="entry name" value="Trans_reg_C"/>
    <property type="match status" value="1"/>
</dbReference>
<dbReference type="Gene3D" id="1.10.10.10">
    <property type="entry name" value="Winged helix-like DNA-binding domain superfamily/Winged helix DNA-binding domain"/>
    <property type="match status" value="1"/>
</dbReference>
<evidence type="ECO:0000259" key="13">
    <source>
        <dbReference type="PROSITE" id="PS51755"/>
    </source>
</evidence>
<dbReference type="PANTHER" id="PTHR48111">
    <property type="entry name" value="REGULATOR OF RPOS"/>
    <property type="match status" value="1"/>
</dbReference>
<dbReference type="SMART" id="SM00448">
    <property type="entry name" value="REC"/>
    <property type="match status" value="1"/>
</dbReference>
<feature type="modified residue" description="4-aspartylphosphate" evidence="10">
    <location>
        <position position="96"/>
    </location>
</feature>
<evidence type="ECO:0000256" key="4">
    <source>
        <dbReference type="ARBA" id="ARBA00023012"/>
    </source>
</evidence>
<evidence type="ECO:0000256" key="1">
    <source>
        <dbReference type="ARBA" id="ARBA00004496"/>
    </source>
</evidence>
<gene>
    <name evidence="14" type="ORF">FB390_3043</name>
</gene>
<accession>A0A543FCC0</accession>
<name>A0A543FCC0_9NOCA</name>
<dbReference type="GO" id="GO:0005829">
    <property type="term" value="C:cytosol"/>
    <property type="evidence" value="ECO:0007669"/>
    <property type="project" value="TreeGrafter"/>
</dbReference>
<evidence type="ECO:0000256" key="6">
    <source>
        <dbReference type="ARBA" id="ARBA00023125"/>
    </source>
</evidence>
<reference evidence="14 15" key="1">
    <citation type="submission" date="2019-06" db="EMBL/GenBank/DDBJ databases">
        <title>Sequencing the genomes of 1000 actinobacteria strains.</title>
        <authorList>
            <person name="Klenk H.-P."/>
        </authorList>
    </citation>
    <scope>NUCLEOTIDE SEQUENCE [LARGE SCALE GENOMIC DNA]</scope>
    <source>
        <strain evidence="14 15">DSM 103495</strain>
    </source>
</reference>
<dbReference type="InterPro" id="IPR001867">
    <property type="entry name" value="OmpR/PhoB-type_DNA-bd"/>
</dbReference>
<evidence type="ECO:0000313" key="14">
    <source>
        <dbReference type="EMBL" id="TQM31386.1"/>
    </source>
</evidence>
<comment type="function">
    <text evidence="8">Member of the two-component regulatory system KdpD/KdpE involved in the regulation of the kdp operon. Upon phosphorylation by KdpD, functions as a transcription regulator by direct binding to promoter regions of target genes to positively regulate their expression.</text>
</comment>
<dbReference type="FunFam" id="3.40.50.2300:FF:000021">
    <property type="entry name" value="Two-component system response regulator KdpE"/>
    <property type="match status" value="1"/>
</dbReference>
<dbReference type="InterPro" id="IPR011006">
    <property type="entry name" value="CheY-like_superfamily"/>
</dbReference>
<keyword evidence="7" id="KW-0804">Transcription</keyword>
<dbReference type="Proteomes" id="UP000316331">
    <property type="component" value="Unassembled WGS sequence"/>
</dbReference>
<dbReference type="InterPro" id="IPR039420">
    <property type="entry name" value="WalR-like"/>
</dbReference>
<dbReference type="GO" id="GO:0000156">
    <property type="term" value="F:phosphorelay response regulator activity"/>
    <property type="evidence" value="ECO:0007669"/>
    <property type="project" value="TreeGrafter"/>
</dbReference>
<dbReference type="InterPro" id="IPR036388">
    <property type="entry name" value="WH-like_DNA-bd_sf"/>
</dbReference>
<evidence type="ECO:0000256" key="10">
    <source>
        <dbReference type="PROSITE-ProRule" id="PRU00169"/>
    </source>
</evidence>
<dbReference type="GO" id="GO:0045893">
    <property type="term" value="P:positive regulation of DNA-templated transcription"/>
    <property type="evidence" value="ECO:0007669"/>
    <property type="project" value="UniProtKB-ARBA"/>
</dbReference>
<evidence type="ECO:0000256" key="2">
    <source>
        <dbReference type="ARBA" id="ARBA00022490"/>
    </source>
</evidence>
<dbReference type="GO" id="GO:0042802">
    <property type="term" value="F:identical protein binding"/>
    <property type="evidence" value="ECO:0007669"/>
    <property type="project" value="UniProtKB-ARBA"/>
</dbReference>
<evidence type="ECO:0000256" key="3">
    <source>
        <dbReference type="ARBA" id="ARBA00022553"/>
    </source>
</evidence>
<protein>
    <recommendedName>
        <fullName evidence="9">Transcriptional regulatory protein KdpE</fullName>
    </recommendedName>
</protein>
<dbReference type="Gene3D" id="3.40.50.2300">
    <property type="match status" value="1"/>
</dbReference>
<keyword evidence="4" id="KW-0902">Two-component regulatory system</keyword>
<evidence type="ECO:0000256" key="5">
    <source>
        <dbReference type="ARBA" id="ARBA00023015"/>
    </source>
</evidence>
<dbReference type="PROSITE" id="PS51755">
    <property type="entry name" value="OMPR_PHOB"/>
    <property type="match status" value="1"/>
</dbReference>
<dbReference type="Gene3D" id="6.10.250.690">
    <property type="match status" value="1"/>
</dbReference>
<evidence type="ECO:0000313" key="15">
    <source>
        <dbReference type="Proteomes" id="UP000316331"/>
    </source>
</evidence>